<dbReference type="EMBL" id="LIAX01000004">
    <property type="protein sequence ID" value="KRO33841.1"/>
    <property type="molecule type" value="Genomic_DNA"/>
</dbReference>
<feature type="signal peptide" evidence="4">
    <location>
        <begin position="1"/>
        <end position="24"/>
    </location>
</feature>
<evidence type="ECO:0000259" key="5">
    <source>
        <dbReference type="SMART" id="SM00642"/>
    </source>
</evidence>
<keyword evidence="4" id="KW-0732">Signal</keyword>
<dbReference type="Gene3D" id="3.20.20.80">
    <property type="entry name" value="Glycosidases"/>
    <property type="match status" value="1"/>
</dbReference>
<evidence type="ECO:0000256" key="3">
    <source>
        <dbReference type="RuleBase" id="RU361134"/>
    </source>
</evidence>
<reference evidence="6 7" key="1">
    <citation type="submission" date="2015-10" db="EMBL/GenBank/DDBJ databases">
        <title>Metagenome-Assembled Genomes uncover a global brackish microbiome.</title>
        <authorList>
            <person name="Hugerth L.W."/>
            <person name="Larsson J."/>
            <person name="Alneberg J."/>
            <person name="Lindh M.V."/>
            <person name="Legrand C."/>
            <person name="Pinhassi J."/>
            <person name="Andersson A.F."/>
        </authorList>
    </citation>
    <scope>NUCLEOTIDE SEQUENCE [LARGE SCALE GENOMIC DNA]</scope>
    <source>
        <strain evidence="6">BACL2 MAG-121220-bin52</strain>
    </source>
</reference>
<dbReference type="PANTHER" id="PTHR10357:SF209">
    <property type="entry name" value="PERIPLASMIC ALPHA-AMYLASE"/>
    <property type="match status" value="1"/>
</dbReference>
<keyword evidence="3" id="KW-0378">Hydrolase</keyword>
<dbReference type="GO" id="GO:0043169">
    <property type="term" value="F:cation binding"/>
    <property type="evidence" value="ECO:0007669"/>
    <property type="project" value="InterPro"/>
</dbReference>
<dbReference type="SUPFAM" id="SSF51445">
    <property type="entry name" value="(Trans)glycosidases"/>
    <property type="match status" value="1"/>
</dbReference>
<dbReference type="EC" id="3.2.1.1" evidence="3"/>
<evidence type="ECO:0000313" key="7">
    <source>
        <dbReference type="Proteomes" id="UP000054017"/>
    </source>
</evidence>
<protein>
    <recommendedName>
        <fullName evidence="3">Alpha-amylase</fullName>
        <ecNumber evidence="3">3.2.1.1</ecNumber>
    </recommendedName>
</protein>
<keyword evidence="3" id="KW-0326">Glycosidase</keyword>
<feature type="domain" description="Glycosyl hydrolase family 13 catalytic" evidence="5">
    <location>
        <begin position="43"/>
        <end position="434"/>
    </location>
</feature>
<dbReference type="Proteomes" id="UP000054017">
    <property type="component" value="Unassembled WGS sequence"/>
</dbReference>
<keyword evidence="3" id="KW-0119">Carbohydrate metabolism</keyword>
<dbReference type="Pfam" id="PF00128">
    <property type="entry name" value="Alpha-amylase"/>
    <property type="match status" value="1"/>
</dbReference>
<accession>A0A0R2P7G0</accession>
<evidence type="ECO:0000313" key="6">
    <source>
        <dbReference type="EMBL" id="KRO33841.1"/>
    </source>
</evidence>
<feature type="chain" id="PRO_5006421470" description="Alpha-amylase" evidence="4">
    <location>
        <begin position="25"/>
        <end position="649"/>
    </location>
</feature>
<dbReference type="InterPro" id="IPR006047">
    <property type="entry name" value="GH13_cat_dom"/>
</dbReference>
<dbReference type="InterPro" id="IPR013780">
    <property type="entry name" value="Glyco_hydro_b"/>
</dbReference>
<name>A0A0R2P7G0_9ACTN</name>
<comment type="catalytic activity">
    <reaction evidence="3">
        <text>Endohydrolysis of (1-&gt;4)-alpha-D-glucosidic linkages in polysaccharides containing three or more (1-&gt;4)-alpha-linked D-glucose units.</text>
        <dbReference type="EC" id="3.2.1.1"/>
    </reaction>
</comment>
<dbReference type="InterPro" id="IPR006046">
    <property type="entry name" value="Alpha_amylase"/>
</dbReference>
<dbReference type="AlphaFoldDB" id="A0A0R2P7G0"/>
<sequence length="649" mass="72284">MKLSRLALLALLALLLAPFNSLYAQTPTVDVARTGIDKEVIYFVMPDRYRNGDSSNDNFPGFDPTHTAFFHGGDLKGLTGNCVDDDGLARLKKLGFTAIWLTPLVVQQPPTDGGAGYHGYWGVDFLDVDPHLGTKEDLLALSSCAEKLGLKLILDVVTNHTGDIVWYNNREAYIPDKYKNIKNPSWLNEISNYHNYGDMNSCWSPGACVRDGDFFGLDDLATEKPEVYNGLAEVYGDWIEKYGFVGFRVDTARHLDNEFFKNWSPQINQIAGESGMANFTIFGEVWEPSPIALMPYIRVNKMQSALDFPFQRVAVDYAASSSNAGILKNLFAYDDYYTSATSSASNLVTFLGNHDMGRANFLIERVKINPPGQLLSRVKLANTLLYLSRGIPTVYYGDEVGILGSGNGRDQLARQDLFPTKVEIWKQEARVTGRPVGDADSFTDTFSNPIAKHLMALSELRKLHPALANEQMQIRYAKGPVFAFSKRALNEKREYLVALNNGAKARTVTISTATSGKWRDLIDGKSFMSKSGELTLKLDGLSSRILRAESDINLRGIKLGKLTLKEDFLSGFYNLSLKVESKDLAIAEFFIRTKGVSKWSTLGVDLNQPFKVFIDPYQYSGPVEVKAIVIDSKGRKYELRELAFNIATP</sequence>
<dbReference type="Gene3D" id="2.60.40.1180">
    <property type="entry name" value="Golgi alpha-mannosidase II"/>
    <property type="match status" value="1"/>
</dbReference>
<evidence type="ECO:0000256" key="4">
    <source>
        <dbReference type="SAM" id="SignalP"/>
    </source>
</evidence>
<evidence type="ECO:0000256" key="1">
    <source>
        <dbReference type="ARBA" id="ARBA00008061"/>
    </source>
</evidence>
<organism evidence="6 7">
    <name type="scientific">Actinobacteria bacterium BACL2 MAG-121220-bin52</name>
    <dbReference type="NCBI Taxonomy" id="1655573"/>
    <lineage>
        <taxon>Bacteria</taxon>
        <taxon>Bacillati</taxon>
        <taxon>Actinomycetota</taxon>
        <taxon>Actinomycetes</taxon>
        <taxon>Actinomycetes incertae sedis</taxon>
        <taxon>ac1 cluster</taxon>
    </lineage>
</organism>
<dbReference type="PANTHER" id="PTHR10357">
    <property type="entry name" value="ALPHA-AMYLASE FAMILY MEMBER"/>
    <property type="match status" value="1"/>
</dbReference>
<evidence type="ECO:0000256" key="2">
    <source>
        <dbReference type="RuleBase" id="RU003615"/>
    </source>
</evidence>
<dbReference type="SMART" id="SM00642">
    <property type="entry name" value="Aamy"/>
    <property type="match status" value="1"/>
</dbReference>
<dbReference type="InterPro" id="IPR017853">
    <property type="entry name" value="GH"/>
</dbReference>
<proteinExistence type="inferred from homology"/>
<dbReference type="GO" id="GO:0005975">
    <property type="term" value="P:carbohydrate metabolic process"/>
    <property type="evidence" value="ECO:0007669"/>
    <property type="project" value="InterPro"/>
</dbReference>
<dbReference type="GO" id="GO:0004556">
    <property type="term" value="F:alpha-amylase activity"/>
    <property type="evidence" value="ECO:0007669"/>
    <property type="project" value="UniProtKB-UniRule"/>
</dbReference>
<dbReference type="PRINTS" id="PR00110">
    <property type="entry name" value="ALPHAAMYLASE"/>
</dbReference>
<gene>
    <name evidence="6" type="ORF">ABR65_05995</name>
</gene>
<comment type="similarity">
    <text evidence="1 2">Belongs to the glycosyl hydrolase 13 family.</text>
</comment>
<comment type="caution">
    <text evidence="6">The sequence shown here is derived from an EMBL/GenBank/DDBJ whole genome shotgun (WGS) entry which is preliminary data.</text>
</comment>
<dbReference type="SUPFAM" id="SSF51011">
    <property type="entry name" value="Glycosyl hydrolase domain"/>
    <property type="match status" value="1"/>
</dbReference>